<evidence type="ECO:0000313" key="2">
    <source>
        <dbReference type="Proteomes" id="UP000298663"/>
    </source>
</evidence>
<proteinExistence type="predicted"/>
<accession>A0A4U8UZB7</accession>
<dbReference type="EMBL" id="AZBU02000001">
    <property type="protein sequence ID" value="TMS38920.1"/>
    <property type="molecule type" value="Genomic_DNA"/>
</dbReference>
<protein>
    <submittedName>
        <fullName evidence="1">Uncharacterized protein</fullName>
    </submittedName>
</protein>
<organism evidence="1 2">
    <name type="scientific">Steinernema carpocapsae</name>
    <name type="common">Entomopathogenic nematode</name>
    <dbReference type="NCBI Taxonomy" id="34508"/>
    <lineage>
        <taxon>Eukaryota</taxon>
        <taxon>Metazoa</taxon>
        <taxon>Ecdysozoa</taxon>
        <taxon>Nematoda</taxon>
        <taxon>Chromadorea</taxon>
        <taxon>Rhabditida</taxon>
        <taxon>Tylenchina</taxon>
        <taxon>Panagrolaimomorpha</taxon>
        <taxon>Strongyloidoidea</taxon>
        <taxon>Steinernematidae</taxon>
        <taxon>Steinernema</taxon>
    </lineage>
</organism>
<gene>
    <name evidence="1" type="ORF">L596_005542</name>
</gene>
<sequence>MYSLVNIFLVADVLENVARSRHAVSVTVGDLETEFVFERHDNFNVVESVESEVVDEVRLHRQLLGIDLVVEAGHKDDTFLQGFECKWGLEQTYIRFYHNGRVIWLQN</sequence>
<reference evidence="1 2" key="2">
    <citation type="journal article" date="2019" name="G3 (Bethesda)">
        <title>Hybrid Assembly of the Genome of the Entomopathogenic Nematode Steinernema carpocapsae Identifies the X-Chromosome.</title>
        <authorList>
            <person name="Serra L."/>
            <person name="Macchietto M."/>
            <person name="Macias-Munoz A."/>
            <person name="McGill C.J."/>
            <person name="Rodriguez I.M."/>
            <person name="Rodriguez B."/>
            <person name="Murad R."/>
            <person name="Mortazavi A."/>
        </authorList>
    </citation>
    <scope>NUCLEOTIDE SEQUENCE [LARGE SCALE GENOMIC DNA]</scope>
    <source>
        <strain evidence="1 2">ALL</strain>
    </source>
</reference>
<comment type="caution">
    <text evidence="1">The sequence shown here is derived from an EMBL/GenBank/DDBJ whole genome shotgun (WGS) entry which is preliminary data.</text>
</comment>
<reference evidence="1 2" key="1">
    <citation type="journal article" date="2015" name="Genome Biol.">
        <title>Comparative genomics of Steinernema reveals deeply conserved gene regulatory networks.</title>
        <authorList>
            <person name="Dillman A.R."/>
            <person name="Macchietto M."/>
            <person name="Porter C.F."/>
            <person name="Rogers A."/>
            <person name="Williams B."/>
            <person name="Antoshechkin I."/>
            <person name="Lee M.M."/>
            <person name="Goodwin Z."/>
            <person name="Lu X."/>
            <person name="Lewis E.E."/>
            <person name="Goodrich-Blair H."/>
            <person name="Stock S.P."/>
            <person name="Adams B.J."/>
            <person name="Sternberg P.W."/>
            <person name="Mortazavi A."/>
        </authorList>
    </citation>
    <scope>NUCLEOTIDE SEQUENCE [LARGE SCALE GENOMIC DNA]</scope>
    <source>
        <strain evidence="1 2">ALL</strain>
    </source>
</reference>
<keyword evidence="2" id="KW-1185">Reference proteome</keyword>
<dbReference type="Proteomes" id="UP000298663">
    <property type="component" value="Unassembled WGS sequence"/>
</dbReference>
<dbReference type="AlphaFoldDB" id="A0A4U8UZB7"/>
<name>A0A4U8UZB7_STECR</name>
<evidence type="ECO:0000313" key="1">
    <source>
        <dbReference type="EMBL" id="TMS38920.1"/>
    </source>
</evidence>